<proteinExistence type="inferred from homology"/>
<evidence type="ECO:0000256" key="5">
    <source>
        <dbReference type="ARBA" id="ARBA00022792"/>
    </source>
</evidence>
<evidence type="ECO:0000256" key="1">
    <source>
        <dbReference type="ARBA" id="ARBA00004434"/>
    </source>
</evidence>
<sequence length="230" mass="25927">MLRSFPRAAPSSSSIRGPSIRTALRNPRTTLPLCAADARHQQTRSVAAHAISNPTLSQIEKRWEGMPPQEQADLWMALRDRMKNDWHELTLQERKAGTTYIKEKLDSKQHFYTCASRHTTVLTKPKNAAYWIAFGPHGPRALPPPGENWYVFRMTMYGIGVSLLLFVAIRSQARPAPKTMNAQYQEMTNEYLKKQKTEPITGISSEGYVGKGMVQSKPRKGGVPSDDDDE</sequence>
<evidence type="ECO:0000256" key="7">
    <source>
        <dbReference type="ARBA" id="ARBA00022989"/>
    </source>
</evidence>
<dbReference type="CDD" id="cd00922">
    <property type="entry name" value="Cyt_c_Oxidase_IV"/>
    <property type="match status" value="1"/>
</dbReference>
<evidence type="ECO:0000313" key="13">
    <source>
        <dbReference type="EMBL" id="CAF9933110.1"/>
    </source>
</evidence>
<feature type="region of interest" description="Disordered" evidence="11">
    <location>
        <begin position="1"/>
        <end position="28"/>
    </location>
</feature>
<dbReference type="GO" id="GO:0045277">
    <property type="term" value="C:respiratory chain complex IV"/>
    <property type="evidence" value="ECO:0007669"/>
    <property type="project" value="InterPro"/>
</dbReference>
<dbReference type="Pfam" id="PF02936">
    <property type="entry name" value="COX4"/>
    <property type="match status" value="2"/>
</dbReference>
<evidence type="ECO:0000256" key="11">
    <source>
        <dbReference type="SAM" id="MobiDB-lite"/>
    </source>
</evidence>
<dbReference type="Proteomes" id="UP000664203">
    <property type="component" value="Unassembled WGS sequence"/>
</dbReference>
<comment type="caution">
    <text evidence="13">The sequence shown here is derived from an EMBL/GenBank/DDBJ whole genome shotgun (WGS) entry which is preliminary data.</text>
</comment>
<keyword evidence="6" id="KW-0809">Transit peptide</keyword>
<gene>
    <name evidence="13" type="primary">COX5A</name>
    <name evidence="13" type="ORF">ALECFALPRED_005479</name>
</gene>
<keyword evidence="4 12" id="KW-0812">Transmembrane</keyword>
<feature type="compositionally biased region" description="Low complexity" evidence="11">
    <location>
        <begin position="1"/>
        <end position="21"/>
    </location>
</feature>
<evidence type="ECO:0000313" key="14">
    <source>
        <dbReference type="Proteomes" id="UP000664203"/>
    </source>
</evidence>
<dbReference type="OrthoDB" id="186013at2759"/>
<comment type="similarity">
    <text evidence="3">Belongs to the cytochrome c oxidase IV family.</text>
</comment>
<evidence type="ECO:0000256" key="10">
    <source>
        <dbReference type="ARBA" id="ARBA00023136"/>
    </source>
</evidence>
<dbReference type="AlphaFoldDB" id="A0A8H3IXZ6"/>
<dbReference type="PANTHER" id="PTHR10707">
    <property type="entry name" value="CYTOCHROME C OXIDASE SUBUNIT IV"/>
    <property type="match status" value="1"/>
</dbReference>
<dbReference type="SUPFAM" id="SSF81406">
    <property type="entry name" value="Mitochondrial cytochrome c oxidase subunit IV"/>
    <property type="match status" value="2"/>
</dbReference>
<dbReference type="GO" id="GO:0005743">
    <property type="term" value="C:mitochondrial inner membrane"/>
    <property type="evidence" value="ECO:0007669"/>
    <property type="project" value="UniProtKB-SubCell"/>
</dbReference>
<dbReference type="GO" id="GO:0006123">
    <property type="term" value="P:mitochondrial electron transport, cytochrome c to oxygen"/>
    <property type="evidence" value="ECO:0007669"/>
    <property type="project" value="InterPro"/>
</dbReference>
<dbReference type="EMBL" id="CAJPDR010000348">
    <property type="protein sequence ID" value="CAF9933110.1"/>
    <property type="molecule type" value="Genomic_DNA"/>
</dbReference>
<feature type="transmembrane region" description="Helical" evidence="12">
    <location>
        <begin position="149"/>
        <end position="169"/>
    </location>
</feature>
<keyword evidence="5" id="KW-0999">Mitochondrion inner membrane</keyword>
<keyword evidence="8" id="KW-0560">Oxidoreductase</keyword>
<feature type="region of interest" description="Disordered" evidence="11">
    <location>
        <begin position="202"/>
        <end position="230"/>
    </location>
</feature>
<keyword evidence="14" id="KW-1185">Reference proteome</keyword>
<evidence type="ECO:0000256" key="9">
    <source>
        <dbReference type="ARBA" id="ARBA00023128"/>
    </source>
</evidence>
<dbReference type="InterPro" id="IPR004203">
    <property type="entry name" value="Cyt_c_oxidase_su4_fam"/>
</dbReference>
<keyword evidence="10 12" id="KW-0472">Membrane</keyword>
<evidence type="ECO:0000256" key="12">
    <source>
        <dbReference type="SAM" id="Phobius"/>
    </source>
</evidence>
<dbReference type="InterPro" id="IPR036639">
    <property type="entry name" value="Cyt_c_oxidase_su4_sf"/>
</dbReference>
<protein>
    <submittedName>
        <fullName evidence="13">Cytochrome c oxidase subunit 5A</fullName>
    </submittedName>
</protein>
<keyword evidence="9" id="KW-0496">Mitochondrion</keyword>
<evidence type="ECO:0000256" key="2">
    <source>
        <dbReference type="ARBA" id="ARBA00004673"/>
    </source>
</evidence>
<dbReference type="Gene3D" id="1.10.442.10">
    <property type="entry name" value="Cytochrome c oxidase subunit IV"/>
    <property type="match status" value="1"/>
</dbReference>
<evidence type="ECO:0000256" key="8">
    <source>
        <dbReference type="ARBA" id="ARBA00023002"/>
    </source>
</evidence>
<dbReference type="PANTHER" id="PTHR10707:SF10">
    <property type="entry name" value="CYTOCHROME C OXIDASE SUBUNIT 4"/>
    <property type="match status" value="1"/>
</dbReference>
<accession>A0A8H3IXZ6</accession>
<organism evidence="13 14">
    <name type="scientific">Alectoria fallacina</name>
    <dbReference type="NCBI Taxonomy" id="1903189"/>
    <lineage>
        <taxon>Eukaryota</taxon>
        <taxon>Fungi</taxon>
        <taxon>Dikarya</taxon>
        <taxon>Ascomycota</taxon>
        <taxon>Pezizomycotina</taxon>
        <taxon>Lecanoromycetes</taxon>
        <taxon>OSLEUM clade</taxon>
        <taxon>Lecanoromycetidae</taxon>
        <taxon>Lecanorales</taxon>
        <taxon>Lecanorineae</taxon>
        <taxon>Parmeliaceae</taxon>
        <taxon>Alectoria</taxon>
    </lineage>
</organism>
<dbReference type="GO" id="GO:0016491">
    <property type="term" value="F:oxidoreductase activity"/>
    <property type="evidence" value="ECO:0007669"/>
    <property type="project" value="UniProtKB-KW"/>
</dbReference>
<evidence type="ECO:0000256" key="6">
    <source>
        <dbReference type="ARBA" id="ARBA00022946"/>
    </source>
</evidence>
<reference evidence="13" key="1">
    <citation type="submission" date="2021-03" db="EMBL/GenBank/DDBJ databases">
        <authorList>
            <person name="Tagirdzhanova G."/>
        </authorList>
    </citation>
    <scope>NUCLEOTIDE SEQUENCE</scope>
</reference>
<evidence type="ECO:0000256" key="3">
    <source>
        <dbReference type="ARBA" id="ARBA00008135"/>
    </source>
</evidence>
<keyword evidence="7 12" id="KW-1133">Transmembrane helix</keyword>
<comment type="pathway">
    <text evidence="2">Energy metabolism; oxidative phosphorylation.</text>
</comment>
<evidence type="ECO:0000256" key="4">
    <source>
        <dbReference type="ARBA" id="ARBA00022692"/>
    </source>
</evidence>
<name>A0A8H3IXZ6_9LECA</name>
<comment type="subcellular location">
    <subcellularLocation>
        <location evidence="1">Mitochondrion inner membrane</location>
        <topology evidence="1">Single-pass membrane protein</topology>
    </subcellularLocation>
</comment>